<comment type="similarity">
    <text evidence="2 8">Belongs to the HIT family.</text>
</comment>
<dbReference type="EMBL" id="JBGFUD010000996">
    <property type="protein sequence ID" value="MFH4975587.1"/>
    <property type="molecule type" value="Genomic_DNA"/>
</dbReference>
<evidence type="ECO:0000256" key="10">
    <source>
        <dbReference type="PIRSR" id="PIRSR028973-2"/>
    </source>
</evidence>
<feature type="active site" description="Nucleophile" evidence="9">
    <location>
        <position position="243"/>
    </location>
</feature>
<evidence type="ECO:0000256" key="4">
    <source>
        <dbReference type="ARBA" id="ARBA00015636"/>
    </source>
</evidence>
<dbReference type="EC" id="3.6.1.59" evidence="3 8"/>
<evidence type="ECO:0000256" key="9">
    <source>
        <dbReference type="PIRSR" id="PIRSR028973-1"/>
    </source>
</evidence>
<name>A0ABD6EFX6_9BILA</name>
<dbReference type="GO" id="GO:0000340">
    <property type="term" value="F:RNA 7-methylguanosine cap binding"/>
    <property type="evidence" value="ECO:0007669"/>
    <property type="project" value="UniProtKB-UniRule"/>
</dbReference>
<accession>A0ABD6EFX6</accession>
<dbReference type="PANTHER" id="PTHR12978:SF0">
    <property type="entry name" value="M7GPPPX DIPHOSPHATASE"/>
    <property type="match status" value="1"/>
</dbReference>
<dbReference type="GO" id="GO:0006397">
    <property type="term" value="P:mRNA processing"/>
    <property type="evidence" value="ECO:0007669"/>
    <property type="project" value="UniProtKB-KW"/>
</dbReference>
<feature type="binding site" evidence="10">
    <location>
        <position position="151"/>
    </location>
    <ligand>
        <name>substrate</name>
    </ligand>
</feature>
<comment type="subcellular location">
    <subcellularLocation>
        <location evidence="1 8">Nucleus</location>
    </subcellularLocation>
</comment>
<feature type="binding site" evidence="10">
    <location>
        <position position="173"/>
    </location>
    <ligand>
        <name>substrate</name>
    </ligand>
</feature>
<gene>
    <name evidence="11" type="ORF">AB6A40_002296</name>
</gene>
<dbReference type="PIRSF" id="PIRSF028973">
    <property type="entry name" value="Scavenger_mRNA_decap_enz"/>
    <property type="match status" value="1"/>
</dbReference>
<proteinExistence type="inferred from homology"/>
<comment type="function">
    <text evidence="8">Decapping scavenger enzyme that catalyzes the cleavage of a residual cap structure following the degradation of mRNAs by the 3'-&gt;5' exosome-mediated mRNA decay pathway.</text>
</comment>
<comment type="caution">
    <text evidence="11">The sequence shown here is derived from an EMBL/GenBank/DDBJ whole genome shotgun (WGS) entry which is preliminary data.</text>
</comment>
<feature type="binding site" evidence="10">
    <location>
        <position position="141"/>
    </location>
    <ligand>
        <name>substrate</name>
    </ligand>
</feature>
<dbReference type="GO" id="GO:0005634">
    <property type="term" value="C:nucleus"/>
    <property type="evidence" value="ECO:0007669"/>
    <property type="project" value="UniProtKB-SubCell"/>
</dbReference>
<keyword evidence="6 8" id="KW-0539">Nucleus</keyword>
<dbReference type="AlphaFoldDB" id="A0ABD6EFX6"/>
<dbReference type="GO" id="GO:0000290">
    <property type="term" value="P:deadenylation-dependent decapping of nuclear-transcribed mRNA"/>
    <property type="evidence" value="ECO:0007669"/>
    <property type="project" value="UniProtKB-UniRule"/>
</dbReference>
<dbReference type="SUPFAM" id="SSF102860">
    <property type="entry name" value="mRNA decapping enzyme DcpS N-terminal domain"/>
    <property type="match status" value="1"/>
</dbReference>
<organism evidence="11 12">
    <name type="scientific">Gnathostoma spinigerum</name>
    <dbReference type="NCBI Taxonomy" id="75299"/>
    <lineage>
        <taxon>Eukaryota</taxon>
        <taxon>Metazoa</taxon>
        <taxon>Ecdysozoa</taxon>
        <taxon>Nematoda</taxon>
        <taxon>Chromadorea</taxon>
        <taxon>Rhabditida</taxon>
        <taxon>Spirurina</taxon>
        <taxon>Gnathostomatomorpha</taxon>
        <taxon>Gnathostomatoidea</taxon>
        <taxon>Gnathostomatidae</taxon>
        <taxon>Gnathostoma</taxon>
    </lineage>
</organism>
<sequence>MGTVQENGSVLADLKSFSFVEVLNSDSSHKSIVVLLKSSNNDENAILILEQNPFPTDSESLNDIIAKSTLRLICQNDIYENHSLKLPDLFAGAKATLINPCTEKHINKYREQERFILHETSHDYQTITLPYISSNQLSIEWVYNLLDYKAEVDRLIYDDCDPHNGFMLYPDLKWSGEQIENLYCLAIIRRRGIKSVRDLTANELPLLENIREKGLAAIRERYGVRDDQVKAYFHYQPSFYHLHVHFIHVSYDAPASGTAKAILLDDVINNISLVPDFYQKCTLTFMVKCKDPLYILFKDVYRSQVQ</sequence>
<dbReference type="PANTHER" id="PTHR12978">
    <property type="entry name" value="HISTIDINE TRIAD HIT PROTEIN MEMBER"/>
    <property type="match status" value="1"/>
</dbReference>
<dbReference type="GO" id="GO:0140932">
    <property type="term" value="F:5'-(N(7)-methyl 5'-triphosphoguanosine)-[mRNA] diphosphatase activity"/>
    <property type="evidence" value="ECO:0007669"/>
    <property type="project" value="UniProtKB-EC"/>
</dbReference>
<dbReference type="Gene3D" id="3.30.200.40">
    <property type="entry name" value="Scavenger mRNA decapping enzyme, N-terminal domain"/>
    <property type="match status" value="1"/>
</dbReference>
<feature type="binding site" evidence="10">
    <location>
        <position position="171"/>
    </location>
    <ligand>
        <name>substrate</name>
    </ligand>
</feature>
<evidence type="ECO:0000313" key="11">
    <source>
        <dbReference type="EMBL" id="MFH4975587.1"/>
    </source>
</evidence>
<evidence type="ECO:0000256" key="2">
    <source>
        <dbReference type="ARBA" id="ARBA00010208"/>
    </source>
</evidence>
<evidence type="ECO:0000256" key="6">
    <source>
        <dbReference type="ARBA" id="ARBA00023242"/>
    </source>
</evidence>
<keyword evidence="12" id="KW-1185">Reference proteome</keyword>
<keyword evidence="8" id="KW-0507">mRNA processing</keyword>
<dbReference type="Pfam" id="PF05652">
    <property type="entry name" value="DcpS"/>
    <property type="match status" value="1"/>
</dbReference>
<dbReference type="Proteomes" id="UP001608902">
    <property type="component" value="Unassembled WGS sequence"/>
</dbReference>
<reference evidence="11 12" key="1">
    <citation type="submission" date="2024-08" db="EMBL/GenBank/DDBJ databases">
        <title>Gnathostoma spinigerum genome.</title>
        <authorList>
            <person name="Gonzalez-Bertolin B."/>
            <person name="Monzon S."/>
            <person name="Zaballos A."/>
            <person name="Jimenez P."/>
            <person name="Dekumyoy P."/>
            <person name="Varona S."/>
            <person name="Cuesta I."/>
            <person name="Sumanam S."/>
            <person name="Adisakwattana P."/>
            <person name="Gasser R.B."/>
            <person name="Hernandez-Gonzalez A."/>
            <person name="Young N.D."/>
            <person name="Perteguer M.J."/>
        </authorList>
    </citation>
    <scope>NUCLEOTIDE SEQUENCE [LARGE SCALE GENOMIC DNA]</scope>
    <source>
        <strain evidence="11">AL3</strain>
        <tissue evidence="11">Liver</tissue>
    </source>
</reference>
<evidence type="ECO:0000256" key="5">
    <source>
        <dbReference type="ARBA" id="ARBA00022801"/>
    </source>
</evidence>
<feature type="binding site" evidence="10">
    <location>
        <begin position="234"/>
        <end position="245"/>
    </location>
    <ligand>
        <name>substrate</name>
    </ligand>
</feature>
<comment type="catalytic activity">
    <reaction evidence="7 8">
        <text>a 5'-end (N(7)-methyl 5'-triphosphoguanosine)-ribonucleoside in mRNA + H2O = N(7)-methyl-GMP + a 5'-end diphospho-ribonucleoside in mRNA + 2 H(+)</text>
        <dbReference type="Rhea" id="RHEA:65388"/>
        <dbReference type="Rhea" id="RHEA-COMP:17165"/>
        <dbReference type="Rhea" id="RHEA-COMP:17167"/>
        <dbReference type="ChEBI" id="CHEBI:15377"/>
        <dbReference type="ChEBI" id="CHEBI:15378"/>
        <dbReference type="ChEBI" id="CHEBI:58285"/>
        <dbReference type="ChEBI" id="CHEBI:156461"/>
        <dbReference type="ChEBI" id="CHEBI:167616"/>
        <dbReference type="EC" id="3.6.1.59"/>
    </reaction>
</comment>
<evidence type="ECO:0000256" key="7">
    <source>
        <dbReference type="ARBA" id="ARBA00048222"/>
    </source>
</evidence>
<dbReference type="InterPro" id="IPR036265">
    <property type="entry name" value="HIT-like_sf"/>
</dbReference>
<dbReference type="Gene3D" id="3.30.428.10">
    <property type="entry name" value="HIT-like"/>
    <property type="match status" value="1"/>
</dbReference>
<dbReference type="InterPro" id="IPR008594">
    <property type="entry name" value="DcpS/DCS2"/>
</dbReference>
<evidence type="ECO:0000313" key="12">
    <source>
        <dbReference type="Proteomes" id="UP001608902"/>
    </source>
</evidence>
<dbReference type="Pfam" id="PF11969">
    <property type="entry name" value="DcpS_C"/>
    <property type="match status" value="1"/>
</dbReference>
<dbReference type="FunFam" id="3.30.428.10:FF:000006">
    <property type="entry name" value="m7GpppX diphosphatase"/>
    <property type="match status" value="1"/>
</dbReference>
<dbReference type="InterPro" id="IPR011145">
    <property type="entry name" value="Scavenger_mRNA_decap_enz_N"/>
</dbReference>
<dbReference type="SUPFAM" id="SSF54197">
    <property type="entry name" value="HIT-like"/>
    <property type="match status" value="1"/>
</dbReference>
<protein>
    <recommendedName>
        <fullName evidence="4 8">m7GpppX diphosphatase</fullName>
        <ecNumber evidence="3 8">3.6.1.59</ecNumber>
    </recommendedName>
</protein>
<keyword evidence="5 8" id="KW-0378">Hydrolase</keyword>
<evidence type="ECO:0000256" key="1">
    <source>
        <dbReference type="ARBA" id="ARBA00004123"/>
    </source>
</evidence>
<evidence type="ECO:0000256" key="3">
    <source>
        <dbReference type="ARBA" id="ARBA00012520"/>
    </source>
</evidence>
<evidence type="ECO:0000256" key="8">
    <source>
        <dbReference type="PIRNR" id="PIRNR028973"/>
    </source>
</evidence>